<evidence type="ECO:0000313" key="2">
    <source>
        <dbReference type="EMBL" id="CEG05556.1"/>
    </source>
</evidence>
<sequence length="145" mass="16203">MSQEDVAYATEQWNIAAAQREKAFDKMGVLARQNQELQQGNRHLRTMNAALTKEINTLKLESASRRASQAEQVTPTQPEAGPTIETAQEVHEDIESPSTPSDTSEEPDLPQEAMTEATEAPRVDFHLALFLWNIDVSVSLERGRQ</sequence>
<dbReference type="EMBL" id="CBMI010004447">
    <property type="protein sequence ID" value="CEG05556.1"/>
    <property type="molecule type" value="Genomic_DNA"/>
</dbReference>
<protein>
    <submittedName>
        <fullName evidence="2">WGS project CBMI000000000 data, contig CS3069_c004450</fullName>
    </submittedName>
</protein>
<organism evidence="2">
    <name type="scientific">Fusarium clavum</name>
    <dbReference type="NCBI Taxonomy" id="2594811"/>
    <lineage>
        <taxon>Eukaryota</taxon>
        <taxon>Fungi</taxon>
        <taxon>Dikarya</taxon>
        <taxon>Ascomycota</taxon>
        <taxon>Pezizomycotina</taxon>
        <taxon>Sordariomycetes</taxon>
        <taxon>Hypocreomycetidae</taxon>
        <taxon>Hypocreales</taxon>
        <taxon>Nectriaceae</taxon>
        <taxon>Fusarium</taxon>
        <taxon>Fusarium incarnatum-equiseti species complex</taxon>
    </lineage>
</organism>
<evidence type="ECO:0000256" key="1">
    <source>
        <dbReference type="SAM" id="MobiDB-lite"/>
    </source>
</evidence>
<reference evidence="2" key="1">
    <citation type="submission" date="2013-05" db="EMBL/GenBank/DDBJ databases">
        <title>Draft genome sequences of six wheat associated Fusarium spp. isolates.</title>
        <authorList>
            <person name="Moolhuijzen P.M."/>
            <person name="Manners J.M."/>
            <person name="Wilcox S."/>
            <person name="Bellgard M.I."/>
            <person name="Gardiner D.M."/>
        </authorList>
    </citation>
    <scope>NUCLEOTIDE SEQUENCE</scope>
    <source>
        <strain evidence="2">CS3069</strain>
    </source>
</reference>
<proteinExistence type="predicted"/>
<feature type="region of interest" description="Disordered" evidence="1">
    <location>
        <begin position="62"/>
        <end position="119"/>
    </location>
</feature>
<dbReference type="AlphaFoldDB" id="A0A090N628"/>
<feature type="compositionally biased region" description="Polar residues" evidence="1">
    <location>
        <begin position="65"/>
        <end position="77"/>
    </location>
</feature>
<name>A0A090N628_9HYPO</name>
<comment type="caution">
    <text evidence="2">The sequence shown here is derived from an EMBL/GenBank/DDBJ whole genome shotgun (WGS) entry which is preliminary data.</text>
</comment>
<gene>
    <name evidence="2" type="ORF">BN850_0121340</name>
</gene>
<accession>A0A090N628</accession>